<dbReference type="PIRSF" id="PIRSF004846">
    <property type="entry name" value="ModA"/>
    <property type="match status" value="1"/>
</dbReference>
<dbReference type="GO" id="GO:0015689">
    <property type="term" value="P:molybdate ion transport"/>
    <property type="evidence" value="ECO:0007669"/>
    <property type="project" value="InterPro"/>
</dbReference>
<dbReference type="SUPFAM" id="SSF53850">
    <property type="entry name" value="Periplasmic binding protein-like II"/>
    <property type="match status" value="1"/>
</dbReference>
<evidence type="ECO:0000313" key="6">
    <source>
        <dbReference type="Proteomes" id="UP000218767"/>
    </source>
</evidence>
<evidence type="ECO:0000256" key="2">
    <source>
        <dbReference type="ARBA" id="ARBA00022723"/>
    </source>
</evidence>
<feature type="binding site" evidence="4">
    <location>
        <position position="158"/>
    </location>
    <ligand>
        <name>molybdate</name>
        <dbReference type="ChEBI" id="CHEBI:36264"/>
    </ligand>
</feature>
<evidence type="ECO:0000313" key="5">
    <source>
        <dbReference type="EMBL" id="PCI76912.1"/>
    </source>
</evidence>
<dbReference type="Pfam" id="PF13531">
    <property type="entry name" value="SBP_bac_11"/>
    <property type="match status" value="1"/>
</dbReference>
<feature type="binding site" evidence="4">
    <location>
        <position position="50"/>
    </location>
    <ligand>
        <name>molybdate</name>
        <dbReference type="ChEBI" id="CHEBI:36264"/>
    </ligand>
</feature>
<dbReference type="Proteomes" id="UP000218767">
    <property type="component" value="Unassembled WGS sequence"/>
</dbReference>
<dbReference type="Gene3D" id="3.40.190.10">
    <property type="entry name" value="Periplasmic binding protein-like II"/>
    <property type="match status" value="2"/>
</dbReference>
<proteinExistence type="inferred from homology"/>
<name>A0A2A4X2L6_9GAMM</name>
<dbReference type="GO" id="GO:0030973">
    <property type="term" value="F:molybdate ion binding"/>
    <property type="evidence" value="ECO:0007669"/>
    <property type="project" value="InterPro"/>
</dbReference>
<dbReference type="CDD" id="cd13539">
    <property type="entry name" value="PBP2_AvModA"/>
    <property type="match status" value="1"/>
</dbReference>
<dbReference type="EMBL" id="NVUL01000051">
    <property type="protein sequence ID" value="PCI76912.1"/>
    <property type="molecule type" value="Genomic_DNA"/>
</dbReference>
<dbReference type="InterPro" id="IPR044084">
    <property type="entry name" value="AvModA-like_subst-bd"/>
</dbReference>
<keyword evidence="4" id="KW-0500">Molybdenum</keyword>
<protein>
    <submittedName>
        <fullName evidence="5">Molybdate ABC transporter substrate-binding protein</fullName>
    </submittedName>
</protein>
<gene>
    <name evidence="5" type="primary">modA</name>
    <name evidence="5" type="ORF">COB20_09520</name>
</gene>
<dbReference type="AlphaFoldDB" id="A0A2A4X2L6"/>
<comment type="caution">
    <text evidence="5">The sequence shown here is derived from an EMBL/GenBank/DDBJ whole genome shotgun (WGS) entry which is preliminary data.</text>
</comment>
<reference evidence="6" key="1">
    <citation type="submission" date="2017-08" db="EMBL/GenBank/DDBJ databases">
        <title>A dynamic microbial community with high functional redundancy inhabits the cold, oxic subseafloor aquifer.</title>
        <authorList>
            <person name="Tully B.J."/>
            <person name="Wheat C.G."/>
            <person name="Glazer B.T."/>
            <person name="Huber J.A."/>
        </authorList>
    </citation>
    <scope>NUCLEOTIDE SEQUENCE [LARGE SCALE GENOMIC DNA]</scope>
</reference>
<keyword evidence="3" id="KW-0732">Signal</keyword>
<dbReference type="PANTHER" id="PTHR30632">
    <property type="entry name" value="MOLYBDATE-BINDING PERIPLASMIC PROTEIN"/>
    <property type="match status" value="1"/>
</dbReference>
<evidence type="ECO:0000256" key="1">
    <source>
        <dbReference type="ARBA" id="ARBA00009175"/>
    </source>
</evidence>
<sequence>MAILLGCSVSARAETLNVAVASNFVAAMQHIERAFEGDSQHEIRIIRGSSGKHYAQIRNGAPFDIFLSADQLRPRRLVEEGIAEESGLTTYAEGQLALWSRQNDLQLDSEYLLNTDNYRVIAIANPRLAPYGQAATEVFSYLGLESRVSERLVMGENIAQAFQFAFSGNADLGLVAYSQALSPNMRGQGSVWLVPSELHQPIKQDMVILSNSTAALEFATFMKSDVVRDILLSSGYLLPEGAP</sequence>
<dbReference type="NCBIfam" id="TIGR01256">
    <property type="entry name" value="modA"/>
    <property type="match status" value="1"/>
</dbReference>
<organism evidence="5 6">
    <name type="scientific">SAR86 cluster bacterium</name>
    <dbReference type="NCBI Taxonomy" id="2030880"/>
    <lineage>
        <taxon>Bacteria</taxon>
        <taxon>Pseudomonadati</taxon>
        <taxon>Pseudomonadota</taxon>
        <taxon>Gammaproteobacteria</taxon>
        <taxon>SAR86 cluster</taxon>
    </lineage>
</organism>
<dbReference type="PANTHER" id="PTHR30632:SF14">
    <property type="entry name" value="TUNGSTATE_MOLYBDATE_CHROMATE-BINDING PROTEIN MODA"/>
    <property type="match status" value="1"/>
</dbReference>
<dbReference type="InterPro" id="IPR005950">
    <property type="entry name" value="ModA"/>
</dbReference>
<accession>A0A2A4X2L6</accession>
<keyword evidence="2 4" id="KW-0479">Metal-binding</keyword>
<evidence type="ECO:0000256" key="3">
    <source>
        <dbReference type="ARBA" id="ARBA00022729"/>
    </source>
</evidence>
<dbReference type="GO" id="GO:0046872">
    <property type="term" value="F:metal ion binding"/>
    <property type="evidence" value="ECO:0007669"/>
    <property type="project" value="UniProtKB-KW"/>
</dbReference>
<dbReference type="InterPro" id="IPR050682">
    <property type="entry name" value="ModA/WtpA"/>
</dbReference>
<evidence type="ECO:0000256" key="4">
    <source>
        <dbReference type="PIRSR" id="PIRSR004846-1"/>
    </source>
</evidence>
<comment type="similarity">
    <text evidence="1">Belongs to the bacterial solute-binding protein ModA family.</text>
</comment>